<dbReference type="EMBL" id="JAZHFS010000019">
    <property type="protein sequence ID" value="MEF2114089.1"/>
    <property type="molecule type" value="Genomic_DNA"/>
</dbReference>
<protein>
    <recommendedName>
        <fullName evidence="3">Acetyltransferase (GNAT) domain-containing protein</fullName>
    </recommendedName>
</protein>
<accession>A0ABU7USZ1</accession>
<comment type="caution">
    <text evidence="1">The sequence shown here is derived from an EMBL/GenBank/DDBJ whole genome shotgun (WGS) entry which is preliminary data.</text>
</comment>
<gene>
    <name evidence="1" type="ORF">SJI18_17490</name>
</gene>
<name>A0ABU7USZ1_9CLOT</name>
<dbReference type="RefSeq" id="WP_253201824.1">
    <property type="nucleotide sequence ID" value="NZ_JAZHFS010000019.1"/>
</dbReference>
<sequence>MAGNPEEAKHLSWLAHLDITDTKGIMQTWIDSYASKGTYHWGVVCKDNGNQVIGSIGAVQ</sequence>
<evidence type="ECO:0000313" key="2">
    <source>
        <dbReference type="Proteomes" id="UP001498469"/>
    </source>
</evidence>
<keyword evidence="2" id="KW-1185">Reference proteome</keyword>
<proteinExistence type="predicted"/>
<dbReference type="Proteomes" id="UP001498469">
    <property type="component" value="Unassembled WGS sequence"/>
</dbReference>
<evidence type="ECO:0008006" key="3">
    <source>
        <dbReference type="Google" id="ProtNLM"/>
    </source>
</evidence>
<organism evidence="1 2">
    <name type="scientific">Clostridium frigoriphilum</name>
    <dbReference type="NCBI Taxonomy" id="443253"/>
    <lineage>
        <taxon>Bacteria</taxon>
        <taxon>Bacillati</taxon>
        <taxon>Bacillota</taxon>
        <taxon>Clostridia</taxon>
        <taxon>Eubacteriales</taxon>
        <taxon>Clostridiaceae</taxon>
        <taxon>Clostridium</taxon>
    </lineage>
</organism>
<reference evidence="1 2" key="1">
    <citation type="submission" date="2023-11" db="EMBL/GenBank/DDBJ databases">
        <title>Draft genome sequence of a psychrophilic Clostridium strain from permafrost water brine.</title>
        <authorList>
            <person name="Shcherbakova V.A."/>
            <person name="Trubitsyn V.E."/>
            <person name="Zakharyuk A.G."/>
        </authorList>
    </citation>
    <scope>NUCLEOTIDE SEQUENCE [LARGE SCALE GENOMIC DNA]</scope>
    <source>
        <strain evidence="1 2">14F</strain>
    </source>
</reference>
<evidence type="ECO:0000313" key="1">
    <source>
        <dbReference type="EMBL" id="MEF2114089.1"/>
    </source>
</evidence>